<feature type="site" description="Interaction with DNA" evidence="10">
    <location>
        <position position="452"/>
    </location>
</feature>
<keyword evidence="8" id="KW-0238">DNA-binding</keyword>
<proteinExistence type="inferred from homology"/>
<keyword evidence="9 10" id="KW-0413">Isomerase</keyword>
<dbReference type="Gene3D" id="3.30.565.10">
    <property type="entry name" value="Histidine kinase-like ATPase, C-terminal domain"/>
    <property type="match status" value="1"/>
</dbReference>
<dbReference type="InterPro" id="IPR020568">
    <property type="entry name" value="Ribosomal_Su5_D2-typ_SF"/>
</dbReference>
<accession>A0ABP7FDB0</accession>
<dbReference type="Pfam" id="PF02518">
    <property type="entry name" value="HATPase_c"/>
    <property type="match status" value="1"/>
</dbReference>
<dbReference type="InterPro" id="IPR000565">
    <property type="entry name" value="Topo_IIA_B"/>
</dbReference>
<dbReference type="Pfam" id="PF01751">
    <property type="entry name" value="Toprim"/>
    <property type="match status" value="1"/>
</dbReference>
<dbReference type="EMBL" id="BAABDD010000004">
    <property type="protein sequence ID" value="GAA3733208.1"/>
    <property type="molecule type" value="Genomic_DNA"/>
</dbReference>
<dbReference type="InterPro" id="IPR001241">
    <property type="entry name" value="Topo_IIA"/>
</dbReference>
<name>A0ABP7FDB0_9ACTN</name>
<dbReference type="Gene3D" id="3.30.230.10">
    <property type="match status" value="1"/>
</dbReference>
<dbReference type="InterPro" id="IPR013506">
    <property type="entry name" value="Topo_IIA_bsu_dom2"/>
</dbReference>
<dbReference type="HAMAP" id="MF_01898">
    <property type="entry name" value="GyrB"/>
    <property type="match status" value="1"/>
</dbReference>
<dbReference type="Proteomes" id="UP001500908">
    <property type="component" value="Unassembled WGS sequence"/>
</dbReference>
<feature type="binding site" evidence="10">
    <location>
        <position position="500"/>
    </location>
    <ligand>
        <name>Mg(2+)</name>
        <dbReference type="ChEBI" id="CHEBI:18420"/>
        <label>2</label>
    </ligand>
</feature>
<dbReference type="SMART" id="SM00387">
    <property type="entry name" value="HATPase_c"/>
    <property type="match status" value="1"/>
</dbReference>
<dbReference type="EC" id="5.6.2.2" evidence="10"/>
<keyword evidence="7 10" id="KW-0799">Topoisomerase</keyword>
<gene>
    <name evidence="10 12" type="primary">gyrB</name>
    <name evidence="12" type="ORF">GCM10022402_12130</name>
</gene>
<evidence type="ECO:0000256" key="10">
    <source>
        <dbReference type="HAMAP-Rule" id="MF_01898"/>
    </source>
</evidence>
<dbReference type="Pfam" id="PF00986">
    <property type="entry name" value="DNA_gyraseB_C"/>
    <property type="match status" value="1"/>
</dbReference>
<evidence type="ECO:0000313" key="12">
    <source>
        <dbReference type="EMBL" id="GAA3733208.1"/>
    </source>
</evidence>
<dbReference type="InterPro" id="IPR014721">
    <property type="entry name" value="Ribsml_uS5_D2-typ_fold_subgr"/>
</dbReference>
<comment type="function">
    <text evidence="10">A type II topoisomerase that negatively supercoils closed circular double-stranded (ds) DNA in an ATP-dependent manner to modulate DNA topology and maintain chromosomes in an underwound state. Negative supercoiling favors strand separation, and DNA replication, transcription, recombination and repair, all of which involve strand separation. Also able to catalyze the interconversion of other topological isomers of dsDNA rings, including catenanes and knotted rings. Type II topoisomerases break and join 2 DNA strands simultaneously in an ATP-dependent manner.</text>
</comment>
<dbReference type="InterPro" id="IPR011557">
    <property type="entry name" value="GyrB"/>
</dbReference>
<comment type="miscellaneous">
    <text evidence="10">Few gyrases are as efficient as E.coli at forming negative supercoils. Not all organisms have 2 type II topoisomerases; in organisms with a single type II topoisomerase this enzyme also has to decatenate newly replicated chromosomes.</text>
</comment>
<dbReference type="NCBIfam" id="TIGR01059">
    <property type="entry name" value="gyrB"/>
    <property type="match status" value="1"/>
</dbReference>
<organism evidence="12 13">
    <name type="scientific">Salinactinospora qingdaonensis</name>
    <dbReference type="NCBI Taxonomy" id="702744"/>
    <lineage>
        <taxon>Bacteria</taxon>
        <taxon>Bacillati</taxon>
        <taxon>Actinomycetota</taxon>
        <taxon>Actinomycetes</taxon>
        <taxon>Streptosporangiales</taxon>
        <taxon>Nocardiopsidaceae</taxon>
        <taxon>Salinactinospora</taxon>
    </lineage>
</organism>
<feature type="domain" description="Toprim" evidence="11">
    <location>
        <begin position="421"/>
        <end position="535"/>
    </location>
</feature>
<dbReference type="InterPro" id="IPR006171">
    <property type="entry name" value="TOPRIM_dom"/>
</dbReference>
<evidence type="ECO:0000256" key="2">
    <source>
        <dbReference type="ARBA" id="ARBA00010708"/>
    </source>
</evidence>
<comment type="subcellular location">
    <subcellularLocation>
        <location evidence="10">Cytoplasm</location>
    </subcellularLocation>
</comment>
<keyword evidence="6 10" id="KW-0460">Magnesium</keyword>
<evidence type="ECO:0000256" key="5">
    <source>
        <dbReference type="ARBA" id="ARBA00022840"/>
    </source>
</evidence>
<dbReference type="InterPro" id="IPR013759">
    <property type="entry name" value="Topo_IIA_B_C"/>
</dbReference>
<evidence type="ECO:0000313" key="13">
    <source>
        <dbReference type="Proteomes" id="UP001500908"/>
    </source>
</evidence>
<reference evidence="13" key="1">
    <citation type="journal article" date="2019" name="Int. J. Syst. Evol. Microbiol.">
        <title>The Global Catalogue of Microorganisms (GCM) 10K type strain sequencing project: providing services to taxonomists for standard genome sequencing and annotation.</title>
        <authorList>
            <consortium name="The Broad Institute Genomics Platform"/>
            <consortium name="The Broad Institute Genome Sequencing Center for Infectious Disease"/>
            <person name="Wu L."/>
            <person name="Ma J."/>
        </authorList>
    </citation>
    <scope>NUCLEOTIDE SEQUENCE [LARGE SCALE GENOMIC DNA]</scope>
    <source>
        <strain evidence="13">JCM 17137</strain>
    </source>
</reference>
<dbReference type="NCBIfam" id="NF011501">
    <property type="entry name" value="PRK14939.1"/>
    <property type="match status" value="1"/>
</dbReference>
<sequence>MAYDARSITVLEGLEAVRKRPGMYIGTTSERGLHHLVYEVVDNSVDEALAGYASAIEVTLLADGGVRVADNGRGIPVDLHPVEKRPAVELVLTTLHAGGKFDTKSYAVSGGLHGVGAAVVNALSTRLEVEIRRDGYVWRQNYEMTRPTADLAKSEQTDETGTVITFWADPVIFETTTYNFETLARRLQEMAFLNKGLSITIRDERHVDEVSGAPLVQTYHYRSGISDFVQHLNTTKEPAHASIIDFEEEGEGISVEIAMQWNQSYTSSVHTFANTINTAEGGTHEEGFRSALTTLVNRYAREQRLLRDKDDNLTGDDIREGLTAIISVKLADPQFEGQTKTKLGNTEAKSFVQRVTNEHLRDWFDRNPGEAKDIVTKASQAARARIAARQARDLTRRKTLLESTSLPGKLSDCQSAEPEKCELYIVEGDSAGGSAKGGRDPQYQAILPIRGKILNVEKSRIDRILKNNEVQAIITALGTGVHDDFDITKLRYHKIILMADADVDGQHIRTLLLTLLFRFMKPLIEAGYVYLAQPPLYKIKWDQRGNDADYVFSDRARDETIAAGIAQGKRDPRPRDLVQRFKGLGEMNANELWETTMNPAGRMLLQVSLDDAAQADEMFSVLMGEDVDSRRSFIQRNAHDVRFLDI</sequence>
<dbReference type="Pfam" id="PF00204">
    <property type="entry name" value="DNA_gyraseB"/>
    <property type="match status" value="1"/>
</dbReference>
<comment type="caution">
    <text evidence="12">The sequence shown here is derived from an EMBL/GenBank/DDBJ whole genome shotgun (WGS) entry which is preliminary data.</text>
</comment>
<feature type="binding site" evidence="10">
    <location>
        <position position="427"/>
    </location>
    <ligand>
        <name>Mg(2+)</name>
        <dbReference type="ChEBI" id="CHEBI:18420"/>
        <label>1</label>
        <note>catalytic</note>
    </ligand>
</feature>
<dbReference type="PROSITE" id="PS50880">
    <property type="entry name" value="TOPRIM"/>
    <property type="match status" value="1"/>
</dbReference>
<keyword evidence="5 10" id="KW-0067">ATP-binding</keyword>
<dbReference type="PRINTS" id="PR00418">
    <property type="entry name" value="TPI2FAMILY"/>
</dbReference>
<evidence type="ECO:0000256" key="4">
    <source>
        <dbReference type="ARBA" id="ARBA00022741"/>
    </source>
</evidence>
<keyword evidence="4 10" id="KW-0547">Nucleotide-binding</keyword>
<dbReference type="InterPro" id="IPR036890">
    <property type="entry name" value="HATPase_C_sf"/>
</dbReference>
<keyword evidence="10" id="KW-0963">Cytoplasm</keyword>
<comment type="catalytic activity">
    <reaction evidence="1 10">
        <text>ATP-dependent breakage, passage and rejoining of double-stranded DNA.</text>
        <dbReference type="EC" id="5.6.2.2"/>
    </reaction>
</comment>
<evidence type="ECO:0000256" key="8">
    <source>
        <dbReference type="ARBA" id="ARBA00023125"/>
    </source>
</evidence>
<dbReference type="PANTHER" id="PTHR45866">
    <property type="entry name" value="DNA GYRASE/TOPOISOMERASE SUBUNIT B"/>
    <property type="match status" value="1"/>
</dbReference>
<feature type="site" description="Interaction with DNA" evidence="10">
    <location>
        <position position="455"/>
    </location>
</feature>
<evidence type="ECO:0000256" key="3">
    <source>
        <dbReference type="ARBA" id="ARBA00022723"/>
    </source>
</evidence>
<comment type="cofactor">
    <cofactor evidence="10">
        <name>Mg(2+)</name>
        <dbReference type="ChEBI" id="CHEBI:18420"/>
    </cofactor>
    <cofactor evidence="10">
        <name>Mn(2+)</name>
        <dbReference type="ChEBI" id="CHEBI:29035"/>
    </cofactor>
    <cofactor evidence="10">
        <name>Ca(2+)</name>
        <dbReference type="ChEBI" id="CHEBI:29108"/>
    </cofactor>
    <text evidence="10">Binds two Mg(2+) per subunit. The magnesium ions form salt bridges with both the protein and the DNA. Can also accept other divalent metal cations, such as Mn(2+) or Ca(2+).</text>
</comment>
<evidence type="ECO:0000256" key="7">
    <source>
        <dbReference type="ARBA" id="ARBA00023029"/>
    </source>
</evidence>
<dbReference type="PANTHER" id="PTHR45866:SF1">
    <property type="entry name" value="DNA GYRASE SUBUNIT B, MITOCHONDRIAL"/>
    <property type="match status" value="1"/>
</dbReference>
<feature type="binding site" evidence="10">
    <location>
        <position position="502"/>
    </location>
    <ligand>
        <name>Mg(2+)</name>
        <dbReference type="ChEBI" id="CHEBI:18420"/>
        <label>2</label>
    </ligand>
</feature>
<evidence type="ECO:0000256" key="6">
    <source>
        <dbReference type="ARBA" id="ARBA00022842"/>
    </source>
</evidence>
<evidence type="ECO:0000256" key="9">
    <source>
        <dbReference type="ARBA" id="ARBA00023235"/>
    </source>
</evidence>
<dbReference type="NCBIfam" id="NF004189">
    <property type="entry name" value="PRK05644.1"/>
    <property type="match status" value="1"/>
</dbReference>
<dbReference type="SUPFAM" id="SSF54211">
    <property type="entry name" value="Ribosomal protein S5 domain 2-like"/>
    <property type="match status" value="1"/>
</dbReference>
<protein>
    <recommendedName>
        <fullName evidence="10">DNA gyrase subunit B</fullName>
        <ecNumber evidence="10">5.6.2.2</ecNumber>
    </recommendedName>
</protein>
<dbReference type="InterPro" id="IPR018522">
    <property type="entry name" value="TopoIIA_CS"/>
</dbReference>
<dbReference type="SUPFAM" id="SSF55874">
    <property type="entry name" value="ATPase domain of HSP90 chaperone/DNA topoisomerase II/histidine kinase"/>
    <property type="match status" value="1"/>
</dbReference>
<dbReference type="SMART" id="SM00433">
    <property type="entry name" value="TOP2c"/>
    <property type="match status" value="1"/>
</dbReference>
<dbReference type="PRINTS" id="PR01159">
    <property type="entry name" value="DNAGYRASEB"/>
</dbReference>
<dbReference type="RefSeq" id="WP_344968194.1">
    <property type="nucleotide sequence ID" value="NZ_BAABDD010000004.1"/>
</dbReference>
<comment type="similarity">
    <text evidence="2 10">Belongs to the type II topoisomerase GyrB family.</text>
</comment>
<dbReference type="PROSITE" id="PS00177">
    <property type="entry name" value="TOPOISOMERASE_II"/>
    <property type="match status" value="1"/>
</dbReference>
<dbReference type="Gene3D" id="3.40.50.670">
    <property type="match status" value="1"/>
</dbReference>
<dbReference type="CDD" id="cd16928">
    <property type="entry name" value="HATPase_GyrB-like"/>
    <property type="match status" value="1"/>
</dbReference>
<dbReference type="InterPro" id="IPR003594">
    <property type="entry name" value="HATPase_dom"/>
</dbReference>
<dbReference type="SUPFAM" id="SSF56719">
    <property type="entry name" value="Type II DNA topoisomerase"/>
    <property type="match status" value="1"/>
</dbReference>
<comment type="subunit">
    <text evidence="10">Heterotetramer, composed of two GyrA and two GyrB chains. In the heterotetramer, GyrA contains the active site tyrosine that forms a transient covalent intermediate with DNA, while GyrB binds cofactors and catalyzes ATP hydrolysis.</text>
</comment>
<evidence type="ECO:0000256" key="1">
    <source>
        <dbReference type="ARBA" id="ARBA00000185"/>
    </source>
</evidence>
<dbReference type="InterPro" id="IPR002288">
    <property type="entry name" value="DNA_gyrase_B_C"/>
</dbReference>
<feature type="binding site" evidence="10">
    <location>
        <position position="500"/>
    </location>
    <ligand>
        <name>Mg(2+)</name>
        <dbReference type="ChEBI" id="CHEBI:18420"/>
        <label>1</label>
        <note>catalytic</note>
    </ligand>
</feature>
<keyword evidence="3 10" id="KW-0479">Metal-binding</keyword>
<keyword evidence="13" id="KW-1185">Reference proteome</keyword>
<dbReference type="CDD" id="cd00822">
    <property type="entry name" value="TopoII_Trans_DNA_gyrase"/>
    <property type="match status" value="1"/>
</dbReference>
<evidence type="ECO:0000259" key="11">
    <source>
        <dbReference type="PROSITE" id="PS50880"/>
    </source>
</evidence>
<dbReference type="InterPro" id="IPR013760">
    <property type="entry name" value="Topo_IIA-like_dom_sf"/>
</dbReference>